<keyword evidence="4 10" id="KW-0732">Signal</keyword>
<protein>
    <submittedName>
        <fullName evidence="12">Supernatant protein factor, C-terminal domain-containing protein</fullName>
    </submittedName>
</protein>
<evidence type="ECO:0000256" key="7">
    <source>
        <dbReference type="ARBA" id="ARBA00037847"/>
    </source>
</evidence>
<dbReference type="STRING" id="1160509.A0A3N4HT29"/>
<proteinExistence type="inferred from homology"/>
<feature type="domain" description="GOLD" evidence="11">
    <location>
        <begin position="31"/>
        <end position="114"/>
    </location>
</feature>
<evidence type="ECO:0000256" key="1">
    <source>
        <dbReference type="ARBA" id="ARBA00004479"/>
    </source>
</evidence>
<keyword evidence="13" id="KW-1185">Reference proteome</keyword>
<evidence type="ECO:0000259" key="11">
    <source>
        <dbReference type="PROSITE" id="PS50866"/>
    </source>
</evidence>
<feature type="chain" id="PRO_5018038802" evidence="10">
    <location>
        <begin position="20"/>
        <end position="209"/>
    </location>
</feature>
<dbReference type="InterPro" id="IPR009038">
    <property type="entry name" value="GOLD_dom"/>
</dbReference>
<evidence type="ECO:0000256" key="3">
    <source>
        <dbReference type="ARBA" id="ARBA00022692"/>
    </source>
</evidence>
<dbReference type="PANTHER" id="PTHR22811">
    <property type="entry name" value="TRANSMEMBRANE EMP24 DOMAIN-CONTAINING PROTEIN"/>
    <property type="match status" value="1"/>
</dbReference>
<sequence>MRLLAVLLPFLALLTPVISTALTYKLGPNERQCFYTFVERSGAKVAFYFAVQSGGAFDVDYLVRDQDTRIILEGMKERQGDFVFTANREGEYEFCFSNDMSTFAEKMVDFEITVENEKRAELPSKQGAPVEHMNTLEESLFKLSGQLSAISRNQKYFRTRENRNFSTVRSTESRIFNFSVLEVLMMVSMSALQVFVVRFFFQGARKGYV</sequence>
<dbReference type="GO" id="GO:0012505">
    <property type="term" value="C:endomembrane system"/>
    <property type="evidence" value="ECO:0007669"/>
    <property type="project" value="UniProtKB-SubCell"/>
</dbReference>
<dbReference type="OrthoDB" id="1929172at2759"/>
<evidence type="ECO:0000256" key="4">
    <source>
        <dbReference type="ARBA" id="ARBA00022729"/>
    </source>
</evidence>
<evidence type="ECO:0000256" key="9">
    <source>
        <dbReference type="SAM" id="Phobius"/>
    </source>
</evidence>
<keyword evidence="5 9" id="KW-1133">Transmembrane helix</keyword>
<evidence type="ECO:0000313" key="12">
    <source>
        <dbReference type="EMBL" id="RPA76859.1"/>
    </source>
</evidence>
<dbReference type="InterPro" id="IPR036598">
    <property type="entry name" value="GOLD_dom_sf"/>
</dbReference>
<dbReference type="PROSITE" id="PS50866">
    <property type="entry name" value="GOLD"/>
    <property type="match status" value="1"/>
</dbReference>
<dbReference type="SMART" id="SM01190">
    <property type="entry name" value="EMP24_GP25L"/>
    <property type="match status" value="1"/>
</dbReference>
<dbReference type="Proteomes" id="UP000275078">
    <property type="component" value="Unassembled WGS sequence"/>
</dbReference>
<keyword evidence="3 8" id="KW-0812">Transmembrane</keyword>
<evidence type="ECO:0000256" key="6">
    <source>
        <dbReference type="ARBA" id="ARBA00023136"/>
    </source>
</evidence>
<dbReference type="AlphaFoldDB" id="A0A3N4HT29"/>
<feature type="signal peptide" evidence="10">
    <location>
        <begin position="1"/>
        <end position="19"/>
    </location>
</feature>
<comment type="similarity">
    <text evidence="2 8">Belongs to the EMP24/GP25L family.</text>
</comment>
<comment type="subcellular location">
    <subcellularLocation>
        <location evidence="7">Endomembrane system</location>
        <topology evidence="7">Single-pass membrane protein</topology>
    </subcellularLocation>
    <subcellularLocation>
        <location evidence="1 8">Membrane</location>
        <topology evidence="1 8">Single-pass type I membrane protein</topology>
    </subcellularLocation>
</comment>
<evidence type="ECO:0000256" key="10">
    <source>
        <dbReference type="SAM" id="SignalP"/>
    </source>
</evidence>
<dbReference type="InterPro" id="IPR015720">
    <property type="entry name" value="Emp24-like"/>
</dbReference>
<keyword evidence="6 9" id="KW-0472">Membrane</keyword>
<dbReference type="GO" id="GO:0016020">
    <property type="term" value="C:membrane"/>
    <property type="evidence" value="ECO:0007669"/>
    <property type="project" value="UniProtKB-SubCell"/>
</dbReference>
<evidence type="ECO:0000256" key="8">
    <source>
        <dbReference type="RuleBase" id="RU003827"/>
    </source>
</evidence>
<gene>
    <name evidence="12" type="ORF">BJ508DRAFT_417434</name>
</gene>
<dbReference type="Pfam" id="PF01105">
    <property type="entry name" value="EMP24_GP25L"/>
    <property type="match status" value="1"/>
</dbReference>
<evidence type="ECO:0000256" key="5">
    <source>
        <dbReference type="ARBA" id="ARBA00022989"/>
    </source>
</evidence>
<reference evidence="12 13" key="1">
    <citation type="journal article" date="2018" name="Nat. Ecol. Evol.">
        <title>Pezizomycetes genomes reveal the molecular basis of ectomycorrhizal truffle lifestyle.</title>
        <authorList>
            <person name="Murat C."/>
            <person name="Payen T."/>
            <person name="Noel B."/>
            <person name="Kuo A."/>
            <person name="Morin E."/>
            <person name="Chen J."/>
            <person name="Kohler A."/>
            <person name="Krizsan K."/>
            <person name="Balestrini R."/>
            <person name="Da Silva C."/>
            <person name="Montanini B."/>
            <person name="Hainaut M."/>
            <person name="Levati E."/>
            <person name="Barry K.W."/>
            <person name="Belfiori B."/>
            <person name="Cichocki N."/>
            <person name="Clum A."/>
            <person name="Dockter R.B."/>
            <person name="Fauchery L."/>
            <person name="Guy J."/>
            <person name="Iotti M."/>
            <person name="Le Tacon F."/>
            <person name="Lindquist E.A."/>
            <person name="Lipzen A."/>
            <person name="Malagnac F."/>
            <person name="Mello A."/>
            <person name="Molinier V."/>
            <person name="Miyauchi S."/>
            <person name="Poulain J."/>
            <person name="Riccioni C."/>
            <person name="Rubini A."/>
            <person name="Sitrit Y."/>
            <person name="Splivallo R."/>
            <person name="Traeger S."/>
            <person name="Wang M."/>
            <person name="Zifcakova L."/>
            <person name="Wipf D."/>
            <person name="Zambonelli A."/>
            <person name="Paolocci F."/>
            <person name="Nowrousian M."/>
            <person name="Ottonello S."/>
            <person name="Baldrian P."/>
            <person name="Spatafora J.W."/>
            <person name="Henrissat B."/>
            <person name="Nagy L.G."/>
            <person name="Aury J.M."/>
            <person name="Wincker P."/>
            <person name="Grigoriev I.V."/>
            <person name="Bonfante P."/>
            <person name="Martin F.M."/>
        </authorList>
    </citation>
    <scope>NUCLEOTIDE SEQUENCE [LARGE SCALE GENOMIC DNA]</scope>
    <source>
        <strain evidence="12 13">RN42</strain>
    </source>
</reference>
<dbReference type="EMBL" id="ML119736">
    <property type="protein sequence ID" value="RPA76859.1"/>
    <property type="molecule type" value="Genomic_DNA"/>
</dbReference>
<evidence type="ECO:0000313" key="13">
    <source>
        <dbReference type="Proteomes" id="UP000275078"/>
    </source>
</evidence>
<name>A0A3N4HT29_ASCIM</name>
<feature type="transmembrane region" description="Helical" evidence="9">
    <location>
        <begin position="175"/>
        <end position="201"/>
    </location>
</feature>
<dbReference type="SUPFAM" id="SSF101576">
    <property type="entry name" value="Supernatant protein factor (SPF), C-terminal domain"/>
    <property type="match status" value="1"/>
</dbReference>
<organism evidence="12 13">
    <name type="scientific">Ascobolus immersus RN42</name>
    <dbReference type="NCBI Taxonomy" id="1160509"/>
    <lineage>
        <taxon>Eukaryota</taxon>
        <taxon>Fungi</taxon>
        <taxon>Dikarya</taxon>
        <taxon>Ascomycota</taxon>
        <taxon>Pezizomycotina</taxon>
        <taxon>Pezizomycetes</taxon>
        <taxon>Pezizales</taxon>
        <taxon>Ascobolaceae</taxon>
        <taxon>Ascobolus</taxon>
    </lineage>
</organism>
<accession>A0A3N4HT29</accession>
<evidence type="ECO:0000256" key="2">
    <source>
        <dbReference type="ARBA" id="ARBA00007104"/>
    </source>
</evidence>